<dbReference type="STRING" id="1507870.A0A1V8SGF0"/>
<dbReference type="InParanoid" id="A0A1V8SGF0"/>
<dbReference type="OrthoDB" id="438641at2759"/>
<evidence type="ECO:0000313" key="3">
    <source>
        <dbReference type="Proteomes" id="UP000192596"/>
    </source>
</evidence>
<reference evidence="3" key="1">
    <citation type="submission" date="2017-03" db="EMBL/GenBank/DDBJ databases">
        <title>Genomes of endolithic fungi from Antarctica.</title>
        <authorList>
            <person name="Coleine C."/>
            <person name="Masonjones S."/>
            <person name="Stajich J.E."/>
        </authorList>
    </citation>
    <scope>NUCLEOTIDE SEQUENCE [LARGE SCALE GENOMIC DNA]</scope>
    <source>
        <strain evidence="3">CCFEE 5527</strain>
    </source>
</reference>
<dbReference type="SUPFAM" id="SSF82199">
    <property type="entry name" value="SET domain"/>
    <property type="match status" value="1"/>
</dbReference>
<dbReference type="PANTHER" id="PTHR47643:SF2">
    <property type="entry name" value="TPR DOMAIN PROTEIN (AFU_ORTHOLOGUE AFUA_5G12710)"/>
    <property type="match status" value="1"/>
</dbReference>
<dbReference type="PANTHER" id="PTHR47643">
    <property type="entry name" value="TPR DOMAIN PROTEIN (AFU_ORTHOLOGUE AFUA_5G12710)"/>
    <property type="match status" value="1"/>
</dbReference>
<name>A0A1V8SGF0_9PEZI</name>
<protein>
    <recommendedName>
        <fullName evidence="1">SET domain-containing protein</fullName>
    </recommendedName>
</protein>
<dbReference type="InterPro" id="IPR001214">
    <property type="entry name" value="SET_dom"/>
</dbReference>
<dbReference type="EMBL" id="NAJO01000048">
    <property type="protein sequence ID" value="OQN98060.1"/>
    <property type="molecule type" value="Genomic_DNA"/>
</dbReference>
<organism evidence="2 3">
    <name type="scientific">Cryoendolithus antarcticus</name>
    <dbReference type="NCBI Taxonomy" id="1507870"/>
    <lineage>
        <taxon>Eukaryota</taxon>
        <taxon>Fungi</taxon>
        <taxon>Dikarya</taxon>
        <taxon>Ascomycota</taxon>
        <taxon>Pezizomycotina</taxon>
        <taxon>Dothideomycetes</taxon>
        <taxon>Dothideomycetidae</taxon>
        <taxon>Cladosporiales</taxon>
        <taxon>Cladosporiaceae</taxon>
        <taxon>Cryoendolithus</taxon>
    </lineage>
</organism>
<dbReference type="SMART" id="SM00317">
    <property type="entry name" value="SET"/>
    <property type="match status" value="1"/>
</dbReference>
<dbReference type="InterPro" id="IPR046341">
    <property type="entry name" value="SET_dom_sf"/>
</dbReference>
<dbReference type="Gene3D" id="2.170.270.10">
    <property type="entry name" value="SET domain"/>
    <property type="match status" value="1"/>
</dbReference>
<dbReference type="SUPFAM" id="SSF48452">
    <property type="entry name" value="TPR-like"/>
    <property type="match status" value="1"/>
</dbReference>
<dbReference type="InterPro" id="IPR053209">
    <property type="entry name" value="Gramillin-biosynth_MTr"/>
</dbReference>
<evidence type="ECO:0000259" key="1">
    <source>
        <dbReference type="PROSITE" id="PS50280"/>
    </source>
</evidence>
<dbReference type="Proteomes" id="UP000192596">
    <property type="component" value="Unassembled WGS sequence"/>
</dbReference>
<accession>A0A1V8SGF0</accession>
<dbReference type="AlphaFoldDB" id="A0A1V8SGF0"/>
<dbReference type="InterPro" id="IPR019734">
    <property type="entry name" value="TPR_rpt"/>
</dbReference>
<dbReference type="SMART" id="SM00028">
    <property type="entry name" value="TPR"/>
    <property type="match status" value="3"/>
</dbReference>
<feature type="domain" description="SET" evidence="1">
    <location>
        <begin position="380"/>
        <end position="559"/>
    </location>
</feature>
<dbReference type="InterPro" id="IPR011990">
    <property type="entry name" value="TPR-like_helical_dom_sf"/>
</dbReference>
<evidence type="ECO:0000313" key="2">
    <source>
        <dbReference type="EMBL" id="OQN98060.1"/>
    </source>
</evidence>
<keyword evidence="3" id="KW-1185">Reference proteome</keyword>
<gene>
    <name evidence="2" type="ORF">B0A48_15892</name>
</gene>
<sequence length="667" mass="73638">MASSKQASTFYMTPQEDARIRNTVKTRRQRCRNLAGQPRESKDAQALHSTVTMASLMADMSASSIEDSALTANQHRGDAMPAFAVGEAYPPCFLDLDDLKPMTLSELQMETHHRGRVLRLRREEPVVTFKARSWTVVKDQSTGQAERLELVLHKSELGDELLEAGKSYAIKEPYFTLNDEGEATLRVDHPSDLVVENESSGADSSLTNGHVAEAAVKRAIALKTRGNAALKSQELAEAHTRYTEGIQCLQDSGVTNKDIILDLYRNRAHVNLSLQRYDEAKADAVAAVSKTGADKYTALDNKAHFRAGAAAYGQGEYNEAGAFFETALELLEGADKDAKAFLRRADQRLREQETGAYDFSRIKTLLSAARPRVDAADHYSDTVIKDTPTAGRGLFATKDFEPGELILCEKAFCVVWGHELAAWTSIAYDVRDDKIRGFPAGLSKAIVQKLRNNPSQIPKFMDLYGDYAGLGRELIIRDGQPVIDVFQVLDIVARNGFGLSPAAYKDENVTNASTGIWIHAAYTNHSCLANSEKDFMGDMLLLRAIQPIRAGDEITHSYDFTPDYETRAASLKTTWGFKCVCALCVAEAEDGVEIRRKRQELLEDAVKFVQGNEAKGAKRLTIVKARRLVQAINATYDEKRYEGLPRTALLGIETWLVVAGKGLNGVT</sequence>
<dbReference type="Pfam" id="PF00856">
    <property type="entry name" value="SET"/>
    <property type="match status" value="1"/>
</dbReference>
<proteinExistence type="predicted"/>
<dbReference type="PROSITE" id="PS50280">
    <property type="entry name" value="SET"/>
    <property type="match status" value="1"/>
</dbReference>
<comment type="caution">
    <text evidence="2">The sequence shown here is derived from an EMBL/GenBank/DDBJ whole genome shotgun (WGS) entry which is preliminary data.</text>
</comment>
<dbReference type="Gene3D" id="1.25.40.10">
    <property type="entry name" value="Tetratricopeptide repeat domain"/>
    <property type="match status" value="1"/>
</dbReference>